<dbReference type="RefSeq" id="WP_110271042.1">
    <property type="nucleotide sequence ID" value="NZ_CP029289.2"/>
</dbReference>
<protein>
    <submittedName>
        <fullName evidence="2">Uncharacterized protein</fullName>
    </submittedName>
</protein>
<keyword evidence="1" id="KW-0812">Transmembrane</keyword>
<dbReference type="EMBL" id="CP029289">
    <property type="protein sequence ID" value="AWR95161.1"/>
    <property type="molecule type" value="Genomic_DNA"/>
</dbReference>
<keyword evidence="3" id="KW-1185">Reference proteome</keyword>
<keyword evidence="1" id="KW-0472">Membrane</keyword>
<dbReference type="GeneID" id="36832828"/>
<organism evidence="2 3">
    <name type="scientific">Acidianus brierleyi</name>
    <dbReference type="NCBI Taxonomy" id="41673"/>
    <lineage>
        <taxon>Archaea</taxon>
        <taxon>Thermoproteota</taxon>
        <taxon>Thermoprotei</taxon>
        <taxon>Sulfolobales</taxon>
        <taxon>Sulfolobaceae</taxon>
        <taxon>Acidianus</taxon>
    </lineage>
</organism>
<sequence>MSPDIIFKIILNIIGVIAIFYGIAYITLSSFNVMKIDRKVMRFMGSMLIGVSISIFIIAYTLL</sequence>
<evidence type="ECO:0000313" key="2">
    <source>
        <dbReference type="EMBL" id="AWR95161.1"/>
    </source>
</evidence>
<dbReference type="KEGG" id="abri:DFR85_11690"/>
<evidence type="ECO:0000313" key="3">
    <source>
        <dbReference type="Proteomes" id="UP000248044"/>
    </source>
</evidence>
<dbReference type="Proteomes" id="UP000248044">
    <property type="component" value="Chromosome"/>
</dbReference>
<reference evidence="2 3" key="1">
    <citation type="submission" date="2018-05" db="EMBL/GenBank/DDBJ databases">
        <title>Complete Genome Sequences of Extremely Thermoacidophilic, Metal-Mobilizing Type-Strain Members of the Archaeal Family Sulfolobaceae: Acidianus brierleyi DSM-1651T, Acidianus sulfidivorans DSM-18786T, Metallosphaera hakonensis DSM-7519T, and Metallosphaera prunae DSM-10039T.</title>
        <authorList>
            <person name="Counts J.A."/>
            <person name="Kelly R.M."/>
        </authorList>
    </citation>
    <scope>NUCLEOTIDE SEQUENCE [LARGE SCALE GENOMIC DNA]</scope>
    <source>
        <strain evidence="2 3">DSM 1651</strain>
    </source>
</reference>
<feature type="transmembrane region" description="Helical" evidence="1">
    <location>
        <begin position="40"/>
        <end position="62"/>
    </location>
</feature>
<dbReference type="AlphaFoldDB" id="A0A2U9IGJ7"/>
<accession>A0A2U9IGJ7</accession>
<evidence type="ECO:0000256" key="1">
    <source>
        <dbReference type="SAM" id="Phobius"/>
    </source>
</evidence>
<feature type="transmembrane region" description="Helical" evidence="1">
    <location>
        <begin position="6"/>
        <end position="28"/>
    </location>
</feature>
<gene>
    <name evidence="2" type="ORF">DFR85_11690</name>
</gene>
<proteinExistence type="predicted"/>
<name>A0A2U9IGJ7_9CREN</name>
<keyword evidence="1" id="KW-1133">Transmembrane helix</keyword>